<gene>
    <name evidence="1" type="ORF">OM960_23270</name>
</gene>
<protein>
    <submittedName>
        <fullName evidence="1">Uncharacterized protein</fullName>
    </submittedName>
</protein>
<sequence length="139" mass="15337">MTAALREIPEPLLCSSADARGSFRWLVQDASGVIVAHTPLAAYRIHRLDPSSFDFDPEHPYLLRIDHVAWAADRNLPDTFASLFEAQEAASGHFTRLVVTLRYLLGATEELAEALGHEIGLPFADRTDLPLVEETALCP</sequence>
<dbReference type="RefSeq" id="WP_264773680.1">
    <property type="nucleotide sequence ID" value="NZ_JAPDOG010000043.1"/>
</dbReference>
<evidence type="ECO:0000313" key="2">
    <source>
        <dbReference type="Proteomes" id="UP001207582"/>
    </source>
</evidence>
<name>A0ABT3J9S8_9RHOB</name>
<organism evidence="1 2">
    <name type="scientific">Defluviimonas salinarum</name>
    <dbReference type="NCBI Taxonomy" id="2992147"/>
    <lineage>
        <taxon>Bacteria</taxon>
        <taxon>Pseudomonadati</taxon>
        <taxon>Pseudomonadota</taxon>
        <taxon>Alphaproteobacteria</taxon>
        <taxon>Rhodobacterales</taxon>
        <taxon>Paracoccaceae</taxon>
        <taxon>Albidovulum</taxon>
    </lineage>
</organism>
<evidence type="ECO:0000313" key="1">
    <source>
        <dbReference type="EMBL" id="MCW3784446.1"/>
    </source>
</evidence>
<proteinExistence type="predicted"/>
<keyword evidence="2" id="KW-1185">Reference proteome</keyword>
<accession>A0ABT3J9S8</accession>
<dbReference type="EMBL" id="JAPDOG010000043">
    <property type="protein sequence ID" value="MCW3784446.1"/>
    <property type="molecule type" value="Genomic_DNA"/>
</dbReference>
<comment type="caution">
    <text evidence="1">The sequence shown here is derived from an EMBL/GenBank/DDBJ whole genome shotgun (WGS) entry which is preliminary data.</text>
</comment>
<dbReference type="Proteomes" id="UP001207582">
    <property type="component" value="Unassembled WGS sequence"/>
</dbReference>
<reference evidence="1 2" key="1">
    <citation type="submission" date="2022-10" db="EMBL/GenBank/DDBJ databases">
        <title>Defluviimonas sp. CAU 1641 isolated from mud.</title>
        <authorList>
            <person name="Kim W."/>
        </authorList>
    </citation>
    <scope>NUCLEOTIDE SEQUENCE [LARGE SCALE GENOMIC DNA]</scope>
    <source>
        <strain evidence="1 2">CAU 1641</strain>
    </source>
</reference>